<evidence type="ECO:0000256" key="4">
    <source>
        <dbReference type="ARBA" id="ARBA00022807"/>
    </source>
</evidence>
<dbReference type="PANTHER" id="PTHR47053:SF1">
    <property type="entry name" value="MUREIN DD-ENDOPEPTIDASE MEPH-RELATED"/>
    <property type="match status" value="1"/>
</dbReference>
<keyword evidence="3" id="KW-0378">Hydrolase</keyword>
<evidence type="ECO:0000313" key="6">
    <source>
        <dbReference type="EMBL" id="RXG27996.1"/>
    </source>
</evidence>
<dbReference type="Pfam" id="PF00877">
    <property type="entry name" value="NLPC_P60"/>
    <property type="match status" value="1"/>
</dbReference>
<reference evidence="8" key="1">
    <citation type="submission" date="2016-11" db="EMBL/GenBank/DDBJ databases">
        <authorList>
            <person name="Varghese N."/>
            <person name="Submissions S."/>
        </authorList>
    </citation>
    <scope>NUCLEOTIDE SEQUENCE [LARGE SCALE GENOMIC DNA]</scope>
    <source>
        <strain evidence="8">DSM 19859</strain>
    </source>
</reference>
<comment type="similarity">
    <text evidence="1">Belongs to the peptidase C40 family.</text>
</comment>
<proteinExistence type="inferred from homology"/>
<keyword evidence="4" id="KW-0788">Thiol protease</keyword>
<sequence length="203" mass="22616">MLFSQTDSRLYMTRTSLSIIISIALVSCGGSKKAVKSATTIENTRYIAPEKSSVPTSDPSTRELMYLSEIKPSEENQLRFNIIKNARQYEGTPYKYGGTTPKGMDCSGLVYTAFLEEGISIPRVSRHIAEEGERIKTDDVIPGDLLFFITGRRSRQINHVGIVVDVLPGQILFIHSSTSQGVIVSSLNEGYWNNAFKEARRIM</sequence>
<keyword evidence="9" id="KW-1185">Reference proteome</keyword>
<reference evidence="6 9" key="3">
    <citation type="submission" date="2018-07" db="EMBL/GenBank/DDBJ databases">
        <title>Leeuwenhoekiella genomics.</title>
        <authorList>
            <person name="Tahon G."/>
            <person name="Willems A."/>
        </authorList>
    </citation>
    <scope>NUCLEOTIDE SEQUENCE [LARGE SCALE GENOMIC DNA]</scope>
    <source>
        <strain evidence="6 9">LMG 24856</strain>
    </source>
</reference>
<gene>
    <name evidence="6" type="ORF">DSM01_2501</name>
    <name evidence="7" type="ORF">SAMN04487999_2979</name>
</gene>
<dbReference type="AlphaFoldDB" id="A0A1M5ZE86"/>
<dbReference type="InterPro" id="IPR038765">
    <property type="entry name" value="Papain-like_cys_pep_sf"/>
</dbReference>
<dbReference type="PROSITE" id="PS51935">
    <property type="entry name" value="NLPC_P60"/>
    <property type="match status" value="1"/>
</dbReference>
<organism evidence="7 8">
    <name type="scientific">Leeuwenhoekiella palythoae</name>
    <dbReference type="NCBI Taxonomy" id="573501"/>
    <lineage>
        <taxon>Bacteria</taxon>
        <taxon>Pseudomonadati</taxon>
        <taxon>Bacteroidota</taxon>
        <taxon>Flavobacteriia</taxon>
        <taxon>Flavobacteriales</taxon>
        <taxon>Flavobacteriaceae</taxon>
        <taxon>Leeuwenhoekiella</taxon>
    </lineage>
</organism>
<dbReference type="Gene3D" id="3.90.1720.10">
    <property type="entry name" value="endopeptidase domain like (from Nostoc punctiforme)"/>
    <property type="match status" value="1"/>
</dbReference>
<evidence type="ECO:0000313" key="9">
    <source>
        <dbReference type="Proteomes" id="UP000290037"/>
    </source>
</evidence>
<evidence type="ECO:0000256" key="3">
    <source>
        <dbReference type="ARBA" id="ARBA00022801"/>
    </source>
</evidence>
<dbReference type="EMBL" id="FQXT01000005">
    <property type="protein sequence ID" value="SHI22323.1"/>
    <property type="molecule type" value="Genomic_DNA"/>
</dbReference>
<dbReference type="GO" id="GO:0008234">
    <property type="term" value="F:cysteine-type peptidase activity"/>
    <property type="evidence" value="ECO:0007669"/>
    <property type="project" value="UniProtKB-KW"/>
</dbReference>
<dbReference type="InterPro" id="IPR051202">
    <property type="entry name" value="Peptidase_C40"/>
</dbReference>
<dbReference type="Proteomes" id="UP000290037">
    <property type="component" value="Unassembled WGS sequence"/>
</dbReference>
<evidence type="ECO:0000259" key="5">
    <source>
        <dbReference type="PROSITE" id="PS51935"/>
    </source>
</evidence>
<accession>A0A1M5ZE86</accession>
<evidence type="ECO:0000313" key="8">
    <source>
        <dbReference type="Proteomes" id="UP000184240"/>
    </source>
</evidence>
<dbReference type="InterPro" id="IPR000064">
    <property type="entry name" value="NLP_P60_dom"/>
</dbReference>
<dbReference type="STRING" id="573501.SAMN04487999_2979"/>
<dbReference type="GO" id="GO:0006508">
    <property type="term" value="P:proteolysis"/>
    <property type="evidence" value="ECO:0007669"/>
    <property type="project" value="UniProtKB-KW"/>
</dbReference>
<evidence type="ECO:0000256" key="1">
    <source>
        <dbReference type="ARBA" id="ARBA00007074"/>
    </source>
</evidence>
<dbReference type="PANTHER" id="PTHR47053">
    <property type="entry name" value="MUREIN DD-ENDOPEPTIDASE MEPH-RELATED"/>
    <property type="match status" value="1"/>
</dbReference>
<keyword evidence="2" id="KW-0645">Protease</keyword>
<protein>
    <submittedName>
        <fullName evidence="7">NlpC/P60 family protein</fullName>
    </submittedName>
</protein>
<dbReference type="EMBL" id="QOVN01000005">
    <property type="protein sequence ID" value="RXG27996.1"/>
    <property type="molecule type" value="Genomic_DNA"/>
</dbReference>
<reference evidence="7" key="2">
    <citation type="submission" date="2016-11" db="EMBL/GenBank/DDBJ databases">
        <authorList>
            <person name="Jaros S."/>
            <person name="Januszkiewicz K."/>
            <person name="Wedrychowicz H."/>
        </authorList>
    </citation>
    <scope>NUCLEOTIDE SEQUENCE [LARGE SCALE GENOMIC DNA]</scope>
    <source>
        <strain evidence="7">DSM 19859</strain>
    </source>
</reference>
<feature type="domain" description="NlpC/P60" evidence="5">
    <location>
        <begin position="76"/>
        <end position="203"/>
    </location>
</feature>
<dbReference type="Proteomes" id="UP000184240">
    <property type="component" value="Unassembled WGS sequence"/>
</dbReference>
<evidence type="ECO:0000313" key="7">
    <source>
        <dbReference type="EMBL" id="SHI22323.1"/>
    </source>
</evidence>
<dbReference type="SUPFAM" id="SSF54001">
    <property type="entry name" value="Cysteine proteinases"/>
    <property type="match status" value="1"/>
</dbReference>
<evidence type="ECO:0000256" key="2">
    <source>
        <dbReference type="ARBA" id="ARBA00022670"/>
    </source>
</evidence>
<name>A0A1M5ZE86_9FLAO</name>